<gene>
    <name evidence="1" type="ORF">H4W34_001483</name>
</gene>
<reference evidence="1 2" key="1">
    <citation type="submission" date="2020-10" db="EMBL/GenBank/DDBJ databases">
        <title>Sequencing the genomes of 1000 actinobacteria strains.</title>
        <authorList>
            <person name="Klenk H.-P."/>
        </authorList>
    </citation>
    <scope>NUCLEOTIDE SEQUENCE [LARGE SCALE GENOMIC DNA]</scope>
    <source>
        <strain evidence="1 2">DSM 46744</strain>
    </source>
</reference>
<sequence>MAMLLVFYAVWNGGWRSPVQYSLTTREPYR</sequence>
<protein>
    <submittedName>
        <fullName evidence="1">Uncharacterized protein</fullName>
    </submittedName>
</protein>
<proteinExistence type="predicted"/>
<keyword evidence="2" id="KW-1185">Reference proteome</keyword>
<dbReference type="EMBL" id="JADBDZ010000001">
    <property type="protein sequence ID" value="MBE1531650.1"/>
    <property type="molecule type" value="Genomic_DNA"/>
</dbReference>
<comment type="caution">
    <text evidence="1">The sequence shown here is derived from an EMBL/GenBank/DDBJ whole genome shotgun (WGS) entry which is preliminary data.</text>
</comment>
<evidence type="ECO:0000313" key="2">
    <source>
        <dbReference type="Proteomes" id="UP000627838"/>
    </source>
</evidence>
<accession>A0ABR9JM77</accession>
<organism evidence="1 2">
    <name type="scientific">Actinomadura algeriensis</name>
    <dbReference type="NCBI Taxonomy" id="1679523"/>
    <lineage>
        <taxon>Bacteria</taxon>
        <taxon>Bacillati</taxon>
        <taxon>Actinomycetota</taxon>
        <taxon>Actinomycetes</taxon>
        <taxon>Streptosporangiales</taxon>
        <taxon>Thermomonosporaceae</taxon>
        <taxon>Actinomadura</taxon>
    </lineage>
</organism>
<name>A0ABR9JM77_9ACTN</name>
<evidence type="ECO:0000313" key="1">
    <source>
        <dbReference type="EMBL" id="MBE1531650.1"/>
    </source>
</evidence>
<dbReference type="Proteomes" id="UP000627838">
    <property type="component" value="Unassembled WGS sequence"/>
</dbReference>